<dbReference type="InterPro" id="IPR000086">
    <property type="entry name" value="NUDIX_hydrolase_dom"/>
</dbReference>
<dbReference type="AlphaFoldDB" id="A0A2T0Q5M1"/>
<dbReference type="GO" id="GO:0016747">
    <property type="term" value="F:acyltransferase activity, transferring groups other than amino-acyl groups"/>
    <property type="evidence" value="ECO:0007669"/>
    <property type="project" value="InterPro"/>
</dbReference>
<dbReference type="PANTHER" id="PTHR43792">
    <property type="entry name" value="GNAT FAMILY, PUTATIVE (AFU_ORTHOLOGUE AFUA_3G00765)-RELATED-RELATED"/>
    <property type="match status" value="1"/>
</dbReference>
<comment type="caution">
    <text evidence="6">The sequence shown here is derived from an EMBL/GenBank/DDBJ whole genome shotgun (WGS) entry which is preliminary data.</text>
</comment>
<dbReference type="PANTHER" id="PTHR43792:SF1">
    <property type="entry name" value="N-ACETYLTRANSFERASE DOMAIN-CONTAINING PROTEIN"/>
    <property type="match status" value="1"/>
</dbReference>
<evidence type="ECO:0000256" key="1">
    <source>
        <dbReference type="ARBA" id="ARBA00005582"/>
    </source>
</evidence>
<dbReference type="Pfam" id="PF00293">
    <property type="entry name" value="NUDIX"/>
    <property type="match status" value="1"/>
</dbReference>
<dbReference type="InterPro" id="IPR020084">
    <property type="entry name" value="NUDIX_hydrolase_CS"/>
</dbReference>
<sequence length="311" mass="34577">MREPACVGAFIRDAANRVYVHHRTATRRLLPDTWDIVGGHLEPGETPEQALAREIEEETGWRLRRVEAVVADWEWCLDGVVRRELDYLVEVDGDLTAPRLEEGRHDAGAWVGPGDLDLMMAGRTDGDRRLRDLVARVVRTRLTERLRLEPIGPCHAADLHAIHRDEAVAHWHAGRWSAETAASYAARAARAWEADGVHKWIAYERSTGELVGRGGLSLTEVDGARRLEAGWTVRDHLRGRGFATEIGRAALAFAFTELGAEQVVAFTEPHNTRSRAVMERLGMSRPRPITHRGEPFVLYTADAPGSGSGRG</sequence>
<dbReference type="PROSITE" id="PS00893">
    <property type="entry name" value="NUDIX_BOX"/>
    <property type="match status" value="1"/>
</dbReference>
<dbReference type="OrthoDB" id="3533156at2"/>
<evidence type="ECO:0000313" key="6">
    <source>
        <dbReference type="EMBL" id="PRX99086.1"/>
    </source>
</evidence>
<evidence type="ECO:0000259" key="4">
    <source>
        <dbReference type="PROSITE" id="PS51186"/>
    </source>
</evidence>
<feature type="domain" description="N-acetyltransferase" evidence="4">
    <location>
        <begin position="146"/>
        <end position="304"/>
    </location>
</feature>
<evidence type="ECO:0000313" key="7">
    <source>
        <dbReference type="Proteomes" id="UP000237846"/>
    </source>
</evidence>
<organism evidence="6 7">
    <name type="scientific">Allonocardiopsis opalescens</name>
    <dbReference type="NCBI Taxonomy" id="1144618"/>
    <lineage>
        <taxon>Bacteria</taxon>
        <taxon>Bacillati</taxon>
        <taxon>Actinomycetota</taxon>
        <taxon>Actinomycetes</taxon>
        <taxon>Streptosporangiales</taxon>
        <taxon>Allonocardiopsis</taxon>
    </lineage>
</organism>
<dbReference type="SUPFAM" id="SSF55729">
    <property type="entry name" value="Acyl-CoA N-acyltransferases (Nat)"/>
    <property type="match status" value="1"/>
</dbReference>
<accession>A0A2T0Q5M1</accession>
<dbReference type="Gene3D" id="3.40.630.30">
    <property type="match status" value="1"/>
</dbReference>
<dbReference type="Proteomes" id="UP000237846">
    <property type="component" value="Unassembled WGS sequence"/>
</dbReference>
<evidence type="ECO:0000256" key="3">
    <source>
        <dbReference type="RuleBase" id="RU003476"/>
    </source>
</evidence>
<dbReference type="InterPro" id="IPR051531">
    <property type="entry name" value="N-acetyltransferase"/>
</dbReference>
<dbReference type="InterPro" id="IPR015797">
    <property type="entry name" value="NUDIX_hydrolase-like_dom_sf"/>
</dbReference>
<evidence type="ECO:0000259" key="5">
    <source>
        <dbReference type="PROSITE" id="PS51462"/>
    </source>
</evidence>
<evidence type="ECO:0000256" key="2">
    <source>
        <dbReference type="ARBA" id="ARBA00022801"/>
    </source>
</evidence>
<reference evidence="6 7" key="1">
    <citation type="submission" date="2018-03" db="EMBL/GenBank/DDBJ databases">
        <title>Genomic Encyclopedia of Archaeal and Bacterial Type Strains, Phase II (KMG-II): from individual species to whole genera.</title>
        <authorList>
            <person name="Goeker M."/>
        </authorList>
    </citation>
    <scope>NUCLEOTIDE SEQUENCE [LARGE SCALE GENOMIC DNA]</scope>
    <source>
        <strain evidence="6 7">DSM 45601</strain>
    </source>
</reference>
<dbReference type="CDD" id="cd02883">
    <property type="entry name" value="NUDIX_Hydrolase"/>
    <property type="match status" value="1"/>
</dbReference>
<name>A0A2T0Q5M1_9ACTN</name>
<dbReference type="InterPro" id="IPR000182">
    <property type="entry name" value="GNAT_dom"/>
</dbReference>
<dbReference type="GO" id="GO:0016787">
    <property type="term" value="F:hydrolase activity"/>
    <property type="evidence" value="ECO:0007669"/>
    <property type="project" value="UniProtKB-KW"/>
</dbReference>
<keyword evidence="7" id="KW-1185">Reference proteome</keyword>
<dbReference type="Pfam" id="PF13302">
    <property type="entry name" value="Acetyltransf_3"/>
    <property type="match status" value="1"/>
</dbReference>
<dbReference type="PROSITE" id="PS51462">
    <property type="entry name" value="NUDIX"/>
    <property type="match status" value="1"/>
</dbReference>
<comment type="similarity">
    <text evidence="1 3">Belongs to the Nudix hydrolase family.</text>
</comment>
<keyword evidence="2 3" id="KW-0378">Hydrolase</keyword>
<dbReference type="PROSITE" id="PS51186">
    <property type="entry name" value="GNAT"/>
    <property type="match status" value="1"/>
</dbReference>
<dbReference type="InterPro" id="IPR016181">
    <property type="entry name" value="Acyl_CoA_acyltransferase"/>
</dbReference>
<dbReference type="EMBL" id="PVZC01000004">
    <property type="protein sequence ID" value="PRX99086.1"/>
    <property type="molecule type" value="Genomic_DNA"/>
</dbReference>
<protein>
    <submittedName>
        <fullName evidence="6">RimJ/RimL family protein N-acetyltransferase</fullName>
    </submittedName>
</protein>
<dbReference type="RefSeq" id="WP_106246839.1">
    <property type="nucleotide sequence ID" value="NZ_PVZC01000004.1"/>
</dbReference>
<feature type="domain" description="Nudix hydrolase" evidence="5">
    <location>
        <begin position="1"/>
        <end position="134"/>
    </location>
</feature>
<dbReference type="SUPFAM" id="SSF55811">
    <property type="entry name" value="Nudix"/>
    <property type="match status" value="1"/>
</dbReference>
<dbReference type="InterPro" id="IPR020476">
    <property type="entry name" value="Nudix_hydrolase"/>
</dbReference>
<dbReference type="PRINTS" id="PR00502">
    <property type="entry name" value="NUDIXFAMILY"/>
</dbReference>
<dbReference type="Gene3D" id="3.90.79.10">
    <property type="entry name" value="Nucleoside Triphosphate Pyrophosphohydrolase"/>
    <property type="match status" value="1"/>
</dbReference>
<keyword evidence="6" id="KW-0808">Transferase</keyword>
<gene>
    <name evidence="6" type="ORF">CLV72_104666</name>
</gene>
<proteinExistence type="inferred from homology"/>